<evidence type="ECO:0000256" key="3">
    <source>
        <dbReference type="ARBA" id="ARBA00022833"/>
    </source>
</evidence>
<evidence type="ECO:0000256" key="2">
    <source>
        <dbReference type="ARBA" id="ARBA00022723"/>
    </source>
</evidence>
<keyword evidence="6" id="KW-1185">Reference proteome</keyword>
<evidence type="ECO:0000256" key="1">
    <source>
        <dbReference type="ARBA" id="ARBA00022478"/>
    </source>
</evidence>
<sequence>MRNKTFMESKSHENHKFFFKCSIENLMIIPVRCFSCGKPISDKYEPYMQMRAEGIPINEIWEKLGIRRFCCKRMLTSHVEIVDDLLNFNRLQ</sequence>
<keyword evidence="4" id="KW-0804">Transcription</keyword>
<keyword evidence="2" id="KW-0479">Metal-binding</keyword>
<reference evidence="5" key="1">
    <citation type="submission" date="2022-09" db="EMBL/GenBank/DDBJ databases">
        <title>Actin cytoskeleton and complex cell architecture in an #Asgard archaeon.</title>
        <authorList>
            <person name="Ponce Toledo R.I."/>
            <person name="Schleper C."/>
            <person name="Rodrigues Oliveira T."/>
            <person name="Wollweber F."/>
            <person name="Xu J."/>
            <person name="Rittmann S."/>
            <person name="Klingl A."/>
            <person name="Pilhofer M."/>
        </authorList>
    </citation>
    <scope>NUCLEOTIDE SEQUENCE</scope>
    <source>
        <strain evidence="5">B-35</strain>
    </source>
</reference>
<organism evidence="5 6">
    <name type="scientific">Candidatus Lokiarchaeum ossiferum</name>
    <dbReference type="NCBI Taxonomy" id="2951803"/>
    <lineage>
        <taxon>Archaea</taxon>
        <taxon>Promethearchaeati</taxon>
        <taxon>Promethearchaeota</taxon>
        <taxon>Promethearchaeia</taxon>
        <taxon>Promethearchaeales</taxon>
        <taxon>Promethearchaeaceae</taxon>
        <taxon>Candidatus Lokiarchaeum</taxon>
    </lineage>
</organism>
<keyword evidence="1" id="KW-0240">DNA-directed RNA polymerase</keyword>
<dbReference type="Pfam" id="PF01194">
    <property type="entry name" value="RNA_pol_N"/>
    <property type="match status" value="1"/>
</dbReference>
<evidence type="ECO:0000313" key="5">
    <source>
        <dbReference type="EMBL" id="UYP44996.1"/>
    </source>
</evidence>
<accession>A0ABY6HNA8</accession>
<gene>
    <name evidence="5" type="ORF">NEF87_001281</name>
</gene>
<dbReference type="Proteomes" id="UP001208689">
    <property type="component" value="Chromosome"/>
</dbReference>
<dbReference type="InterPro" id="IPR020789">
    <property type="entry name" value="RNA_pol_suN_Zn-BS"/>
</dbReference>
<keyword evidence="3" id="KW-0862">Zinc</keyword>
<dbReference type="InterPro" id="IPR023580">
    <property type="entry name" value="RNA_pol_su_RPB10"/>
</dbReference>
<dbReference type="SUPFAM" id="SSF46924">
    <property type="entry name" value="RNA polymerase subunit RPB10"/>
    <property type="match status" value="1"/>
</dbReference>
<evidence type="ECO:0008006" key="7">
    <source>
        <dbReference type="Google" id="ProtNLM"/>
    </source>
</evidence>
<dbReference type="InterPro" id="IPR000268">
    <property type="entry name" value="RPABC5/Rpb10"/>
</dbReference>
<name>A0ABY6HNA8_9ARCH</name>
<protein>
    <recommendedName>
        <fullName evidence="7">DNA-directed RNA polymerase subunit N</fullName>
    </recommendedName>
</protein>
<dbReference type="PROSITE" id="PS01112">
    <property type="entry name" value="RNA_POL_N_8KD"/>
    <property type="match status" value="1"/>
</dbReference>
<evidence type="ECO:0000313" key="6">
    <source>
        <dbReference type="Proteomes" id="UP001208689"/>
    </source>
</evidence>
<evidence type="ECO:0000256" key="4">
    <source>
        <dbReference type="ARBA" id="ARBA00023163"/>
    </source>
</evidence>
<proteinExistence type="predicted"/>
<dbReference type="PANTHER" id="PTHR23431">
    <property type="entry name" value="DNA-DIRECTED RNA POLYMERASES I, II, AND III SUBUNIT RPABC5 FAMILY MEMBER"/>
    <property type="match status" value="1"/>
</dbReference>
<dbReference type="Gene3D" id="1.10.10.60">
    <property type="entry name" value="Homeodomain-like"/>
    <property type="match status" value="1"/>
</dbReference>
<dbReference type="EMBL" id="CP104013">
    <property type="protein sequence ID" value="UYP44996.1"/>
    <property type="molecule type" value="Genomic_DNA"/>
</dbReference>
<dbReference type="NCBIfam" id="NF003089">
    <property type="entry name" value="PRK04016.1"/>
    <property type="match status" value="1"/>
</dbReference>
<dbReference type="PANTHER" id="PTHR23431:SF3">
    <property type="entry name" value="DNA-DIRECTED RNA POLYMERASES I, II, AND III SUBUNIT RPABC5"/>
    <property type="match status" value="1"/>
</dbReference>